<proteinExistence type="predicted"/>
<comment type="caution">
    <text evidence="2">The sequence shown here is derived from an EMBL/GenBank/DDBJ whole genome shotgun (WGS) entry which is preliminary data.</text>
</comment>
<accession>A0A8T4L1W3</accession>
<feature type="region of interest" description="Disordered" evidence="1">
    <location>
        <begin position="1"/>
        <end position="20"/>
    </location>
</feature>
<dbReference type="AlphaFoldDB" id="A0A8T4L1W3"/>
<sequence length="50" mass="6073">MARKDREEREQEEEEKLFDGPSSIGELYREIAVVKDEFKNEERTLVRRKC</sequence>
<evidence type="ECO:0000313" key="3">
    <source>
        <dbReference type="Proteomes" id="UP000683213"/>
    </source>
</evidence>
<name>A0A8T4L1W3_9ARCH</name>
<gene>
    <name evidence="2" type="ORF">J4224_03660</name>
</gene>
<dbReference type="EMBL" id="JAGVWF010000050">
    <property type="protein sequence ID" value="MBS3059489.1"/>
    <property type="molecule type" value="Genomic_DNA"/>
</dbReference>
<evidence type="ECO:0000256" key="1">
    <source>
        <dbReference type="SAM" id="MobiDB-lite"/>
    </source>
</evidence>
<organism evidence="2 3">
    <name type="scientific">Candidatus Iainarchaeum sp</name>
    <dbReference type="NCBI Taxonomy" id="3101447"/>
    <lineage>
        <taxon>Archaea</taxon>
        <taxon>Candidatus Iainarchaeota</taxon>
        <taxon>Candidatus Iainarchaeia</taxon>
        <taxon>Candidatus Iainarchaeales</taxon>
        <taxon>Candidatus Iainarchaeaceae</taxon>
        <taxon>Candidatus Iainarchaeum</taxon>
    </lineage>
</organism>
<dbReference type="Proteomes" id="UP000683213">
    <property type="component" value="Unassembled WGS sequence"/>
</dbReference>
<evidence type="ECO:0000313" key="2">
    <source>
        <dbReference type="EMBL" id="MBS3059489.1"/>
    </source>
</evidence>
<reference evidence="2" key="1">
    <citation type="submission" date="2021-03" db="EMBL/GenBank/DDBJ databases">
        <authorList>
            <person name="Jaffe A."/>
        </authorList>
    </citation>
    <scope>NUCLEOTIDE SEQUENCE</scope>
    <source>
        <strain evidence="2">RIFCSPHIGHO2_01_FULL_GW2011_AR10_43_9</strain>
    </source>
</reference>
<reference evidence="2" key="2">
    <citation type="submission" date="2021-05" db="EMBL/GenBank/DDBJ databases">
        <title>Protein family content uncovers lineage relationships and bacterial pathway maintenance mechanisms in DPANN archaea.</title>
        <authorList>
            <person name="Castelle C.J."/>
            <person name="Meheust R."/>
            <person name="Jaffe A.L."/>
            <person name="Seitz K."/>
            <person name="Gong X."/>
            <person name="Baker B.J."/>
            <person name="Banfield J.F."/>
        </authorList>
    </citation>
    <scope>NUCLEOTIDE SEQUENCE</scope>
    <source>
        <strain evidence="2">RIFCSPHIGHO2_01_FULL_GW2011_AR10_43_9</strain>
    </source>
</reference>
<protein>
    <submittedName>
        <fullName evidence="2">Uncharacterized protein</fullName>
    </submittedName>
</protein>